<dbReference type="AlphaFoldDB" id="A0A818SZ84"/>
<evidence type="ECO:0000256" key="3">
    <source>
        <dbReference type="ARBA" id="ARBA00015087"/>
    </source>
</evidence>
<evidence type="ECO:0000256" key="4">
    <source>
        <dbReference type="ARBA" id="ARBA00022475"/>
    </source>
</evidence>
<evidence type="ECO:0000256" key="1">
    <source>
        <dbReference type="ARBA" id="ARBA00004272"/>
    </source>
</evidence>
<keyword evidence="8 12" id="KW-0472">Membrane</keyword>
<sequence length="316" mass="36684">MNSYELFSHPDRFSYRARLISGATFVFISCLALTYLPPFLLTYYTGEFWTQESVYSEQPRLSNRTKYILIVDNDNVNNYNFFLSSYSTLNNNLKDVLLSGYETESSYDIDGDGLLDQFRISFNLIFPQTSVVIRNINIWLIFEYELSDKQLVNMETMALINIVPPSTFTPSNNKNLTVYGQLIFEQRQTVRDSGSDNTYNKAIINATSSTSTPDLQSILDEYFTRKYYTSYETQYTWITPQTTVVANTVAINVVVNIGRQAILYTPGFWQQFKWGWIQYICVLAPFLIVFGRLKLFVFSNHLVLTLFPLPYHQHKA</sequence>
<keyword evidence="10" id="KW-0966">Cell projection</keyword>
<dbReference type="Proteomes" id="UP000663865">
    <property type="component" value="Unassembled WGS sequence"/>
</dbReference>
<dbReference type="GO" id="GO:0060170">
    <property type="term" value="C:ciliary membrane"/>
    <property type="evidence" value="ECO:0007669"/>
    <property type="project" value="UniProtKB-SubCell"/>
</dbReference>
<evidence type="ECO:0000256" key="12">
    <source>
        <dbReference type="SAM" id="Phobius"/>
    </source>
</evidence>
<evidence type="ECO:0000313" key="15">
    <source>
        <dbReference type="EMBL" id="CAF3625603.1"/>
    </source>
</evidence>
<dbReference type="Pfam" id="PF10149">
    <property type="entry name" value="TM231"/>
    <property type="match status" value="1"/>
</dbReference>
<keyword evidence="9" id="KW-0325">Glycoprotein</keyword>
<feature type="transmembrane region" description="Helical" evidence="12">
    <location>
        <begin position="276"/>
        <end position="298"/>
    </location>
</feature>
<evidence type="ECO:0000256" key="6">
    <source>
        <dbReference type="ARBA" id="ARBA00022989"/>
    </source>
</evidence>
<organism evidence="16 22">
    <name type="scientific">Rotaria socialis</name>
    <dbReference type="NCBI Taxonomy" id="392032"/>
    <lineage>
        <taxon>Eukaryota</taxon>
        <taxon>Metazoa</taxon>
        <taxon>Spiralia</taxon>
        <taxon>Gnathifera</taxon>
        <taxon>Rotifera</taxon>
        <taxon>Eurotatoria</taxon>
        <taxon>Bdelloidea</taxon>
        <taxon>Philodinida</taxon>
        <taxon>Philodinidae</taxon>
        <taxon>Rotaria</taxon>
    </lineage>
</organism>
<proteinExistence type="inferred from homology"/>
<dbReference type="Proteomes" id="UP000663869">
    <property type="component" value="Unassembled WGS sequence"/>
</dbReference>
<evidence type="ECO:0000256" key="2">
    <source>
        <dbReference type="ARBA" id="ARBA00009082"/>
    </source>
</evidence>
<dbReference type="InterPro" id="IPR019306">
    <property type="entry name" value="TMEM231"/>
</dbReference>
<evidence type="ECO:0000313" key="20">
    <source>
        <dbReference type="EMBL" id="CAF4483644.1"/>
    </source>
</evidence>
<dbReference type="PANTHER" id="PTHR14605">
    <property type="entry name" value="CHST5 PROTEIN"/>
    <property type="match status" value="1"/>
</dbReference>
<dbReference type="OrthoDB" id="426438at2759"/>
<comment type="caution">
    <text evidence="16">The sequence shown here is derived from an EMBL/GenBank/DDBJ whole genome shotgun (WGS) entry which is preliminary data.</text>
</comment>
<keyword evidence="7" id="KW-0969">Cilium</keyword>
<comment type="subcellular location">
    <subcellularLocation>
        <location evidence="1">Cell projection</location>
        <location evidence="1">Cilium membrane</location>
        <topology evidence="1">Multi-pass membrane protein</topology>
    </subcellularLocation>
</comment>
<dbReference type="EMBL" id="CAJOBQ010000365">
    <property type="protein sequence ID" value="CAF4338746.1"/>
    <property type="molecule type" value="Genomic_DNA"/>
</dbReference>
<evidence type="ECO:0000256" key="5">
    <source>
        <dbReference type="ARBA" id="ARBA00022692"/>
    </source>
</evidence>
<protein>
    <recommendedName>
        <fullName evidence="3">Transmembrane protein 231</fullName>
    </recommendedName>
</protein>
<evidence type="ECO:0000313" key="18">
    <source>
        <dbReference type="EMBL" id="CAF4249900.1"/>
    </source>
</evidence>
<dbReference type="EMBL" id="CAJOBO010000570">
    <property type="protein sequence ID" value="CAF4249900.1"/>
    <property type="molecule type" value="Genomic_DNA"/>
</dbReference>
<evidence type="ECO:0000256" key="8">
    <source>
        <dbReference type="ARBA" id="ARBA00023136"/>
    </source>
</evidence>
<evidence type="ECO:0000313" key="14">
    <source>
        <dbReference type="EMBL" id="CAF3298357.1"/>
    </source>
</evidence>
<comment type="similarity">
    <text evidence="2">Belongs to the TMEM231 family.</text>
</comment>
<dbReference type="EMBL" id="CAJNYV010003989">
    <property type="protein sequence ID" value="CAF3625603.1"/>
    <property type="molecule type" value="Genomic_DNA"/>
</dbReference>
<keyword evidence="6 12" id="KW-1133">Transmembrane helix</keyword>
<evidence type="ECO:0000256" key="10">
    <source>
        <dbReference type="ARBA" id="ARBA00023273"/>
    </source>
</evidence>
<dbReference type="Proteomes" id="UP000663825">
    <property type="component" value="Unassembled WGS sequence"/>
</dbReference>
<dbReference type="Proteomes" id="UP000663838">
    <property type="component" value="Unassembled WGS sequence"/>
</dbReference>
<keyword evidence="5 12" id="KW-0812">Transmembrane</keyword>
<evidence type="ECO:0000256" key="7">
    <source>
        <dbReference type="ARBA" id="ARBA00023069"/>
    </source>
</evidence>
<evidence type="ECO:0000256" key="11">
    <source>
        <dbReference type="ARBA" id="ARBA00024803"/>
    </source>
</evidence>
<feature type="transmembrane region" description="Helical" evidence="12">
    <location>
        <begin position="20"/>
        <end position="41"/>
    </location>
</feature>
<dbReference type="GO" id="GO:0035869">
    <property type="term" value="C:ciliary transition zone"/>
    <property type="evidence" value="ECO:0007669"/>
    <property type="project" value="TreeGrafter"/>
</dbReference>
<dbReference type="PANTHER" id="PTHR14605:SF1">
    <property type="entry name" value="TRANSMEMBRANE PROTEIN 231"/>
    <property type="match status" value="1"/>
</dbReference>
<gene>
    <name evidence="16" type="ORF">FME351_LOCUS25825</name>
    <name evidence="17" type="ORF">GRG538_LOCUS31270</name>
    <name evidence="18" type="ORF">HFQ381_LOCUS10389</name>
    <name evidence="15" type="ORF">KIK155_LOCUS22144</name>
    <name evidence="14" type="ORF">LUA448_LOCUS7837</name>
    <name evidence="20" type="ORF">QYT958_LOCUS3255</name>
    <name evidence="13" type="ORF">TIS948_LOCUS9797</name>
    <name evidence="21" type="ORF">TOA249_LOCUS6140</name>
    <name evidence="19" type="ORF">TSG867_LOCUS8720</name>
</gene>
<dbReference type="Proteomes" id="UP000663872">
    <property type="component" value="Unassembled WGS sequence"/>
</dbReference>
<comment type="function">
    <text evidence="11">Transmembrane component of the tectonic-like complex, a complex localized at the transition zone of primary cilia and acting as a barrier that prevents diffusion of transmembrane proteins between the cilia and plasma membranes. Required for ciliogenesis and sonic hedgehog/SHH signaling.</text>
</comment>
<dbReference type="GO" id="GO:0032880">
    <property type="term" value="P:regulation of protein localization"/>
    <property type="evidence" value="ECO:0007669"/>
    <property type="project" value="TreeGrafter"/>
</dbReference>
<dbReference type="Proteomes" id="UP000663851">
    <property type="component" value="Unassembled WGS sequence"/>
</dbReference>
<dbReference type="EMBL" id="CAJNXB010001264">
    <property type="protein sequence ID" value="CAF3152590.1"/>
    <property type="molecule type" value="Genomic_DNA"/>
</dbReference>
<evidence type="ECO:0000313" key="16">
    <source>
        <dbReference type="EMBL" id="CAF3672706.1"/>
    </source>
</evidence>
<dbReference type="EMBL" id="CAJNYD010000790">
    <property type="protein sequence ID" value="CAF3298357.1"/>
    <property type="molecule type" value="Genomic_DNA"/>
</dbReference>
<evidence type="ECO:0000313" key="21">
    <source>
        <dbReference type="EMBL" id="CAF4536456.1"/>
    </source>
</evidence>
<dbReference type="EMBL" id="CAJNYT010005482">
    <property type="protein sequence ID" value="CAF3748722.1"/>
    <property type="molecule type" value="Genomic_DNA"/>
</dbReference>
<reference evidence="16" key="1">
    <citation type="submission" date="2021-02" db="EMBL/GenBank/DDBJ databases">
        <authorList>
            <person name="Nowell W R."/>
        </authorList>
    </citation>
    <scope>NUCLEOTIDE SEQUENCE</scope>
</reference>
<evidence type="ECO:0000313" key="22">
    <source>
        <dbReference type="Proteomes" id="UP000663869"/>
    </source>
</evidence>
<evidence type="ECO:0000256" key="9">
    <source>
        <dbReference type="ARBA" id="ARBA00023180"/>
    </source>
</evidence>
<dbReference type="EMBL" id="CAJNYU010003438">
    <property type="protein sequence ID" value="CAF3672706.1"/>
    <property type="molecule type" value="Genomic_DNA"/>
</dbReference>
<name>A0A818SZ84_9BILA</name>
<dbReference type="Proteomes" id="UP000663848">
    <property type="component" value="Unassembled WGS sequence"/>
</dbReference>
<evidence type="ECO:0000313" key="17">
    <source>
        <dbReference type="EMBL" id="CAF3748722.1"/>
    </source>
</evidence>
<dbReference type="GO" id="GO:0060271">
    <property type="term" value="P:cilium assembly"/>
    <property type="evidence" value="ECO:0007669"/>
    <property type="project" value="TreeGrafter"/>
</dbReference>
<dbReference type="Proteomes" id="UP000663862">
    <property type="component" value="Unassembled WGS sequence"/>
</dbReference>
<dbReference type="EMBL" id="CAJOBS010000256">
    <property type="protein sequence ID" value="CAF4536456.1"/>
    <property type="molecule type" value="Genomic_DNA"/>
</dbReference>
<keyword evidence="4" id="KW-1003">Cell membrane</keyword>
<dbReference type="EMBL" id="CAJOBR010000227">
    <property type="protein sequence ID" value="CAF4483644.1"/>
    <property type="molecule type" value="Genomic_DNA"/>
</dbReference>
<evidence type="ECO:0000313" key="13">
    <source>
        <dbReference type="EMBL" id="CAF3152590.1"/>
    </source>
</evidence>
<evidence type="ECO:0000313" key="19">
    <source>
        <dbReference type="EMBL" id="CAF4338746.1"/>
    </source>
</evidence>
<accession>A0A818SZ84</accession>
<dbReference type="Proteomes" id="UP000663833">
    <property type="component" value="Unassembled WGS sequence"/>
</dbReference>